<organism evidence="1">
    <name type="scientific">marine sediment metagenome</name>
    <dbReference type="NCBI Taxonomy" id="412755"/>
    <lineage>
        <taxon>unclassified sequences</taxon>
        <taxon>metagenomes</taxon>
        <taxon>ecological metagenomes</taxon>
    </lineage>
</organism>
<feature type="non-terminal residue" evidence="1">
    <location>
        <position position="1"/>
    </location>
</feature>
<name>A0A0F9B2Z4_9ZZZZ</name>
<evidence type="ECO:0000313" key="1">
    <source>
        <dbReference type="EMBL" id="KKK78906.1"/>
    </source>
</evidence>
<reference evidence="1" key="1">
    <citation type="journal article" date="2015" name="Nature">
        <title>Complex archaea that bridge the gap between prokaryotes and eukaryotes.</title>
        <authorList>
            <person name="Spang A."/>
            <person name="Saw J.H."/>
            <person name="Jorgensen S.L."/>
            <person name="Zaremba-Niedzwiedzka K."/>
            <person name="Martijn J."/>
            <person name="Lind A.E."/>
            <person name="van Eijk R."/>
            <person name="Schleper C."/>
            <person name="Guy L."/>
            <person name="Ettema T.J."/>
        </authorList>
    </citation>
    <scope>NUCLEOTIDE SEQUENCE</scope>
</reference>
<sequence>LGDLSTMNDDEFTTFVADRPTATATLYPDGDGSPVSWSAIGDPNHFETVKYANDGKYIESAGLLMGDLERFELDSFSLGGGNVYTVRVKILSKREYATPNLLDIRLVGGYTSSIKSVTEGDSVYAWDTLTWSGLSLDQSDLNGLEILLIAYRDEPNYEVFVDQIIIEIDYTDVGEREVSFGIKMQLDSLASYPTTEKVLSYAYKTTDNTPIQIRFKIYNFVTSVWEAVDYTDHKSFFGSTQPLTSSQIDTDGTVYLRMNAWTAADNWWDFNLYLDLLRIDYENHTLSFEASILADSVLGKNLYYSYRTDISQSLEFLIWDYSGPTPHWETISDVNSTDFTEHSIPLTSNYFDAIEGVKFKFWATNDDAQFKLEIDSFYIHSWAVTEEETTGVEDYFISIT</sequence>
<gene>
    <name evidence="1" type="ORF">LCGC14_2838850</name>
</gene>
<protein>
    <submittedName>
        <fullName evidence="1">Uncharacterized protein</fullName>
    </submittedName>
</protein>
<comment type="caution">
    <text evidence="1">The sequence shown here is derived from an EMBL/GenBank/DDBJ whole genome shotgun (WGS) entry which is preliminary data.</text>
</comment>
<dbReference type="EMBL" id="LAZR01054275">
    <property type="protein sequence ID" value="KKK78906.1"/>
    <property type="molecule type" value="Genomic_DNA"/>
</dbReference>
<feature type="non-terminal residue" evidence="1">
    <location>
        <position position="400"/>
    </location>
</feature>
<proteinExistence type="predicted"/>
<accession>A0A0F9B2Z4</accession>
<dbReference type="AlphaFoldDB" id="A0A0F9B2Z4"/>